<organism evidence="2 3">
    <name type="scientific">Operophtera brumata nucleopolyhedrovirus</name>
    <dbReference type="NCBI Taxonomy" id="1046267"/>
    <lineage>
        <taxon>Viruses</taxon>
        <taxon>Viruses incertae sedis</taxon>
        <taxon>Naldaviricetes</taxon>
        <taxon>Lefavirales</taxon>
        <taxon>Baculoviridae</taxon>
        <taxon>Alphabaculovirus</taxon>
        <taxon>Alphabaculovirus opbrumatae</taxon>
    </lineage>
</organism>
<accession>A0A2H4UZQ0</accession>
<dbReference type="Proteomes" id="UP000290445">
    <property type="component" value="Segment"/>
</dbReference>
<dbReference type="EMBL" id="MF614691">
    <property type="protein sequence ID" value="AUA60274.1"/>
    <property type="molecule type" value="Genomic_DNA"/>
</dbReference>
<sequence length="114" mass="13640">MDEQLSRRRSDDDEPSANKRRRDDAPPPNKINPVEVYNVNRNENDLSFPGDRLLVLEKDQYNNFIRYEPRPSDDTYIDLYTQKTYTKKELTERGIIKPYTKLRTQLNQLCIIVY</sequence>
<reference evidence="2 3" key="1">
    <citation type="journal article" date="2017" name="Viruses">
        <title>The Operophtera brumata Nucleopolyhedrovirus (OpbuNPV) Represents an Early, Divergent Lineage within Genus Alphabaculovirus.</title>
        <authorList>
            <person name="Harrison R.L."/>
            <person name="Rowley D.L."/>
            <person name="Mowery J.D."/>
            <person name="Bauchan G.R."/>
            <person name="Burand J.P."/>
        </authorList>
    </citation>
    <scope>NUCLEOTIDE SEQUENCE [LARGE SCALE GENOMIC DNA]</scope>
    <source>
        <strain evidence="2">OpbuNPV-MA</strain>
    </source>
</reference>
<proteinExistence type="predicted"/>
<dbReference type="KEGG" id="vg:41699937"/>
<keyword evidence="3" id="KW-1185">Reference proteome</keyword>
<evidence type="ECO:0000313" key="3">
    <source>
        <dbReference type="Proteomes" id="UP000290445"/>
    </source>
</evidence>
<dbReference type="RefSeq" id="YP_009552603.1">
    <property type="nucleotide sequence ID" value="NC_040621.1"/>
</dbReference>
<feature type="compositionally biased region" description="Basic and acidic residues" evidence="1">
    <location>
        <begin position="1"/>
        <end position="11"/>
    </location>
</feature>
<evidence type="ECO:0000256" key="1">
    <source>
        <dbReference type="SAM" id="MobiDB-lite"/>
    </source>
</evidence>
<evidence type="ECO:0000313" key="2">
    <source>
        <dbReference type="EMBL" id="AUA60274.1"/>
    </source>
</evidence>
<feature type="region of interest" description="Disordered" evidence="1">
    <location>
        <begin position="1"/>
        <end position="34"/>
    </location>
</feature>
<protein>
    <submittedName>
        <fullName evidence="2">ORF43 protein</fullName>
    </submittedName>
</protein>
<dbReference type="GeneID" id="41699937"/>
<name>A0A2H4UZQ0_9ABAC</name>